<accession>A0A7S3G6M4</accession>
<evidence type="ECO:0008006" key="4">
    <source>
        <dbReference type="Google" id="ProtNLM"/>
    </source>
</evidence>
<dbReference type="SUPFAM" id="SSF48452">
    <property type="entry name" value="TPR-like"/>
    <property type="match status" value="2"/>
</dbReference>
<feature type="repeat" description="TPR" evidence="1">
    <location>
        <begin position="361"/>
        <end position="394"/>
    </location>
</feature>
<feature type="compositionally biased region" description="Polar residues" evidence="2">
    <location>
        <begin position="147"/>
        <end position="156"/>
    </location>
</feature>
<dbReference type="GO" id="GO:1905515">
    <property type="term" value="P:non-motile cilium assembly"/>
    <property type="evidence" value="ECO:0007669"/>
    <property type="project" value="InterPro"/>
</dbReference>
<dbReference type="AlphaFoldDB" id="A0A7S3G6M4"/>
<feature type="compositionally biased region" description="Polar residues" evidence="2">
    <location>
        <begin position="128"/>
        <end position="138"/>
    </location>
</feature>
<feature type="region of interest" description="Disordered" evidence="2">
    <location>
        <begin position="86"/>
        <end position="156"/>
    </location>
</feature>
<dbReference type="InterPro" id="IPR019734">
    <property type="entry name" value="TPR_rpt"/>
</dbReference>
<dbReference type="PANTHER" id="PTHR44177">
    <property type="entry name" value="TETRATRICOPEPTIDE REPEAT PROTEIN 8"/>
    <property type="match status" value="1"/>
</dbReference>
<evidence type="ECO:0000256" key="1">
    <source>
        <dbReference type="PROSITE-ProRule" id="PRU00339"/>
    </source>
</evidence>
<dbReference type="GO" id="GO:0034464">
    <property type="term" value="C:BBSome"/>
    <property type="evidence" value="ECO:0007669"/>
    <property type="project" value="InterPro"/>
</dbReference>
<name>A0A7S3G6M4_9EUKA</name>
<reference evidence="3" key="1">
    <citation type="submission" date="2021-01" db="EMBL/GenBank/DDBJ databases">
        <authorList>
            <person name="Corre E."/>
            <person name="Pelletier E."/>
            <person name="Niang G."/>
            <person name="Scheremetjew M."/>
            <person name="Finn R."/>
            <person name="Kale V."/>
            <person name="Holt S."/>
            <person name="Cochrane G."/>
            <person name="Meng A."/>
            <person name="Brown T."/>
            <person name="Cohen L."/>
        </authorList>
    </citation>
    <scope>NUCLEOTIDE SEQUENCE</scope>
    <source>
        <strain evidence="3">NIES-2562</strain>
    </source>
</reference>
<gene>
    <name evidence="3" type="ORF">PBIL07802_LOCUS15335</name>
</gene>
<evidence type="ECO:0000256" key="2">
    <source>
        <dbReference type="SAM" id="MobiDB-lite"/>
    </source>
</evidence>
<dbReference type="Gene3D" id="1.25.40.10">
    <property type="entry name" value="Tetratricopeptide repeat domain"/>
    <property type="match status" value="1"/>
</dbReference>
<keyword evidence="1" id="KW-0802">TPR repeat</keyword>
<dbReference type="InterPro" id="IPR028796">
    <property type="entry name" value="BBS8"/>
</dbReference>
<dbReference type="InterPro" id="IPR011990">
    <property type="entry name" value="TPR-like_helical_dom_sf"/>
</dbReference>
<dbReference type="EMBL" id="HBIB01023362">
    <property type="protein sequence ID" value="CAE0253101.1"/>
    <property type="molecule type" value="Transcribed_RNA"/>
</dbReference>
<dbReference type="SMART" id="SM00028">
    <property type="entry name" value="TPR"/>
    <property type="match status" value="6"/>
</dbReference>
<dbReference type="PANTHER" id="PTHR44177:SF1">
    <property type="entry name" value="TETRATRICOPEPTIDE REPEAT PROTEIN 8"/>
    <property type="match status" value="1"/>
</dbReference>
<evidence type="ECO:0000313" key="3">
    <source>
        <dbReference type="EMBL" id="CAE0253101.1"/>
    </source>
</evidence>
<dbReference type="CDD" id="cd21341">
    <property type="entry name" value="TTC8_N"/>
    <property type="match status" value="1"/>
</dbReference>
<sequence>MSANKEPVEGVPAGMDPVYYAQYLLKRKRFDGCIAICTEMLSRNPYDQAVWYLKTRALTQKTYIDDIDMEEEGIADILLDENEVSKVPRPGTSLRTPLKSRGGDGSMNPGVRPMSGAGRPTSGFVRPGTSSRPQTNSLEGALAGSRPGTSRPVTSSGRFVRLGTASMLSEPGGPFINVEKLDLRKYAARTPLAKVLCDYIIYHEHNPKKALELCAHATTSSNYQDWWWKARLGKCYYQLGLYREAEKQFLSALKTADMVITTLELCKVYIKLDQPNTALDNYTRAAERHPGDTQLLLGISRIYDQLNDVTRSIQFYKRVLYFDASSIEAVACLAAHHFYSDQPEIALRFYRRLLLMGVNTAEIWTNLGLCCFYASQYDMTLTCFERALNLADDTNMADVWFNIGQVAIGIGDLGLGYQSFKIALSIDGKHAESFNNLGVLELKKGNVDQSRNNFQTSYKLAEHMYEPAFNGGLLAFKLGDFQESFDLAKKSLQCYPDHADSHELMKQLKQHFSML</sequence>
<dbReference type="GO" id="GO:0036064">
    <property type="term" value="C:ciliary basal body"/>
    <property type="evidence" value="ECO:0007669"/>
    <property type="project" value="TreeGrafter"/>
</dbReference>
<dbReference type="GO" id="GO:0097730">
    <property type="term" value="C:non-motile cilium"/>
    <property type="evidence" value="ECO:0007669"/>
    <property type="project" value="TreeGrafter"/>
</dbReference>
<dbReference type="Pfam" id="PF13432">
    <property type="entry name" value="TPR_16"/>
    <property type="match status" value="2"/>
</dbReference>
<dbReference type="PROSITE" id="PS50005">
    <property type="entry name" value="TPR"/>
    <property type="match status" value="1"/>
</dbReference>
<organism evidence="3">
    <name type="scientific">Palpitomonas bilix</name>
    <dbReference type="NCBI Taxonomy" id="652834"/>
    <lineage>
        <taxon>Eukaryota</taxon>
        <taxon>Eukaryota incertae sedis</taxon>
    </lineage>
</organism>
<protein>
    <recommendedName>
        <fullName evidence="4">Tetratricopeptide repeat protein 8</fullName>
    </recommendedName>
</protein>
<proteinExistence type="predicted"/>